<keyword evidence="4" id="KW-1185">Reference proteome</keyword>
<accession>A0ABX4NNR1</accession>
<evidence type="ECO:0000313" key="3">
    <source>
        <dbReference type="EMBL" id="PJZ58297.1"/>
    </source>
</evidence>
<dbReference type="Proteomes" id="UP000231879">
    <property type="component" value="Unassembled WGS sequence"/>
</dbReference>
<gene>
    <name evidence="3" type="ORF">CH367_07930</name>
</gene>
<evidence type="ECO:0000256" key="2">
    <source>
        <dbReference type="SAM" id="Phobius"/>
    </source>
</evidence>
<dbReference type="EMBL" id="NPDS01000002">
    <property type="protein sequence ID" value="PJZ58297.1"/>
    <property type="molecule type" value="Genomic_DNA"/>
</dbReference>
<organism evidence="3 4">
    <name type="scientific">Leptospira barantonii</name>
    <dbReference type="NCBI Taxonomy" id="2023184"/>
    <lineage>
        <taxon>Bacteria</taxon>
        <taxon>Pseudomonadati</taxon>
        <taxon>Spirochaetota</taxon>
        <taxon>Spirochaetia</taxon>
        <taxon>Leptospirales</taxon>
        <taxon>Leptospiraceae</taxon>
        <taxon>Leptospira</taxon>
    </lineage>
</organism>
<comment type="caution">
    <text evidence="3">The sequence shown here is derived from an EMBL/GenBank/DDBJ whole genome shotgun (WGS) entry which is preliminary data.</text>
</comment>
<feature type="transmembrane region" description="Helical" evidence="2">
    <location>
        <begin position="12"/>
        <end position="28"/>
    </location>
</feature>
<evidence type="ECO:0000256" key="1">
    <source>
        <dbReference type="SAM" id="MobiDB-lite"/>
    </source>
</evidence>
<sequence length="150" mass="17499">MGLLHTDMKTQNFIFLFISLISAHILYADVIDWTSNESEIQPKKYSKYLKYEQNGDSQNEKKVYRSALKDYQKADAGYLINDDLKDKITELKKKKINRKFPSDPMISSPSEDTTEENQEKPIPDIWIMSAAVLVSTWFLFLKLISKIKVR</sequence>
<keyword evidence="2" id="KW-0472">Membrane</keyword>
<keyword evidence="2" id="KW-0812">Transmembrane</keyword>
<feature type="transmembrane region" description="Helical" evidence="2">
    <location>
        <begin position="125"/>
        <end position="144"/>
    </location>
</feature>
<dbReference type="RefSeq" id="WP_165783242.1">
    <property type="nucleotide sequence ID" value="NZ_NPDS01000002.1"/>
</dbReference>
<name>A0ABX4NNR1_9LEPT</name>
<reference evidence="3 4" key="1">
    <citation type="submission" date="2017-07" db="EMBL/GenBank/DDBJ databases">
        <title>Leptospira spp. isolated from tropical soils.</title>
        <authorList>
            <person name="Thibeaux R."/>
            <person name="Iraola G."/>
            <person name="Ferres I."/>
            <person name="Bierque E."/>
            <person name="Girault D."/>
            <person name="Soupe-Gilbert M.-E."/>
            <person name="Picardeau M."/>
            <person name="Goarant C."/>
        </authorList>
    </citation>
    <scope>NUCLEOTIDE SEQUENCE [LARGE SCALE GENOMIC DNA]</scope>
    <source>
        <strain evidence="3 4">FH4-C-A1</strain>
    </source>
</reference>
<feature type="region of interest" description="Disordered" evidence="1">
    <location>
        <begin position="99"/>
        <end position="118"/>
    </location>
</feature>
<keyword evidence="2" id="KW-1133">Transmembrane helix</keyword>
<evidence type="ECO:0000313" key="4">
    <source>
        <dbReference type="Proteomes" id="UP000231879"/>
    </source>
</evidence>
<proteinExistence type="predicted"/>
<protein>
    <submittedName>
        <fullName evidence="3">Uncharacterized protein</fullName>
    </submittedName>
</protein>